<dbReference type="AlphaFoldDB" id="A0A7Y0HWM9"/>
<protein>
    <submittedName>
        <fullName evidence="1">Uncharacterized protein</fullName>
    </submittedName>
</protein>
<comment type="caution">
    <text evidence="1">The sequence shown here is derived from an EMBL/GenBank/DDBJ whole genome shotgun (WGS) entry which is preliminary data.</text>
</comment>
<evidence type="ECO:0000313" key="1">
    <source>
        <dbReference type="EMBL" id="NMM98491.1"/>
    </source>
</evidence>
<evidence type="ECO:0000313" key="2">
    <source>
        <dbReference type="Proteomes" id="UP000543419"/>
    </source>
</evidence>
<name>A0A7Y0HWM9_9BIFI</name>
<dbReference type="EMBL" id="JAAIIG010000005">
    <property type="protein sequence ID" value="NMM98491.1"/>
    <property type="molecule type" value="Genomic_DNA"/>
</dbReference>
<proteinExistence type="predicted"/>
<organism evidence="1 2">
    <name type="scientific">Bifidobacterium olomucense</name>
    <dbReference type="NCBI Taxonomy" id="2675324"/>
    <lineage>
        <taxon>Bacteria</taxon>
        <taxon>Bacillati</taxon>
        <taxon>Actinomycetota</taxon>
        <taxon>Actinomycetes</taxon>
        <taxon>Bifidobacteriales</taxon>
        <taxon>Bifidobacteriaceae</taxon>
        <taxon>Bifidobacterium</taxon>
    </lineage>
</organism>
<accession>A0A7Y0HWM9</accession>
<sequence length="59" mass="6267">MSCEHLCAGSLSSEGEPALPYAVSEAVRHVPRVACRADHGVVRQNFSSRRSANAKASNV</sequence>
<keyword evidence="2" id="KW-1185">Reference proteome</keyword>
<reference evidence="1 2" key="1">
    <citation type="submission" date="2020-02" db="EMBL/GenBank/DDBJ databases">
        <title>Characterization of phylogenetic diversity of novel bifidobacterial species isolated in Czech ZOOs.</title>
        <authorList>
            <person name="Lugli G.A."/>
            <person name="Vera N.B."/>
            <person name="Ventura M."/>
        </authorList>
    </citation>
    <scope>NUCLEOTIDE SEQUENCE [LARGE SCALE GENOMIC DNA]</scope>
    <source>
        <strain evidence="1 2">DSM 109959</strain>
    </source>
</reference>
<dbReference type="Proteomes" id="UP000543419">
    <property type="component" value="Unassembled WGS sequence"/>
</dbReference>
<gene>
    <name evidence="1" type="ORF">G1C97_1443</name>
</gene>